<feature type="transmembrane region" description="Helical" evidence="6">
    <location>
        <begin position="318"/>
        <end position="337"/>
    </location>
</feature>
<dbReference type="RefSeq" id="WP_369601048.1">
    <property type="nucleotide sequence ID" value="NZ_CP154858.1"/>
</dbReference>
<evidence type="ECO:0000256" key="3">
    <source>
        <dbReference type="ARBA" id="ARBA00022692"/>
    </source>
</evidence>
<feature type="transmembrane region" description="Helical" evidence="6">
    <location>
        <begin position="599"/>
        <end position="620"/>
    </location>
</feature>
<dbReference type="Pfam" id="PF03176">
    <property type="entry name" value="MMPL"/>
    <property type="match status" value="2"/>
</dbReference>
<protein>
    <submittedName>
        <fullName evidence="8">MMPL family transporter</fullName>
    </submittedName>
</protein>
<feature type="domain" description="SSD" evidence="7">
    <location>
        <begin position="626"/>
        <end position="754"/>
    </location>
</feature>
<gene>
    <name evidence="8" type="ORF">AAIA72_14690</name>
</gene>
<evidence type="ECO:0000256" key="5">
    <source>
        <dbReference type="ARBA" id="ARBA00023136"/>
    </source>
</evidence>
<keyword evidence="2" id="KW-1003">Cell membrane</keyword>
<feature type="transmembrane region" description="Helical" evidence="6">
    <location>
        <begin position="626"/>
        <end position="648"/>
    </location>
</feature>
<dbReference type="SUPFAM" id="SSF82866">
    <property type="entry name" value="Multidrug efflux transporter AcrB transmembrane domain"/>
    <property type="match status" value="2"/>
</dbReference>
<evidence type="ECO:0000256" key="1">
    <source>
        <dbReference type="ARBA" id="ARBA00004651"/>
    </source>
</evidence>
<evidence type="ECO:0000256" key="2">
    <source>
        <dbReference type="ARBA" id="ARBA00022475"/>
    </source>
</evidence>
<feature type="transmembrane region" description="Helical" evidence="6">
    <location>
        <begin position="246"/>
        <end position="266"/>
    </location>
</feature>
<dbReference type="InterPro" id="IPR000731">
    <property type="entry name" value="SSD"/>
</dbReference>
<feature type="domain" description="SSD" evidence="7">
    <location>
        <begin position="250"/>
        <end position="371"/>
    </location>
</feature>
<evidence type="ECO:0000256" key="4">
    <source>
        <dbReference type="ARBA" id="ARBA00022989"/>
    </source>
</evidence>
<evidence type="ECO:0000256" key="6">
    <source>
        <dbReference type="SAM" id="Phobius"/>
    </source>
</evidence>
<keyword evidence="4 6" id="KW-1133">Transmembrane helix</keyword>
<evidence type="ECO:0000259" key="7">
    <source>
        <dbReference type="PROSITE" id="PS50156"/>
    </source>
</evidence>
<evidence type="ECO:0000313" key="8">
    <source>
        <dbReference type="EMBL" id="XDT72027.1"/>
    </source>
</evidence>
<dbReference type="Gene3D" id="1.20.1640.10">
    <property type="entry name" value="Multidrug efflux transporter AcrB transmembrane domain"/>
    <property type="match status" value="2"/>
</dbReference>
<feature type="transmembrane region" description="Helical" evidence="6">
    <location>
        <begin position="272"/>
        <end position="297"/>
    </location>
</feature>
<dbReference type="PANTHER" id="PTHR33406:SF12">
    <property type="entry name" value="BLR2997 PROTEIN"/>
    <property type="match status" value="1"/>
</dbReference>
<proteinExistence type="predicted"/>
<keyword evidence="5 6" id="KW-0472">Membrane</keyword>
<feature type="transmembrane region" description="Helical" evidence="6">
    <location>
        <begin position="729"/>
        <end position="753"/>
    </location>
</feature>
<feature type="transmembrane region" description="Helical" evidence="6">
    <location>
        <begin position="349"/>
        <end position="369"/>
    </location>
</feature>
<dbReference type="PANTHER" id="PTHR33406">
    <property type="entry name" value="MEMBRANE PROTEIN MJ1562-RELATED"/>
    <property type="match status" value="1"/>
</dbReference>
<name>A0AB39UVI8_9GAMM</name>
<organism evidence="8">
    <name type="scientific">Thermohahella caldifontis</name>
    <dbReference type="NCBI Taxonomy" id="3142973"/>
    <lineage>
        <taxon>Bacteria</taxon>
        <taxon>Pseudomonadati</taxon>
        <taxon>Pseudomonadota</taxon>
        <taxon>Gammaproteobacteria</taxon>
        <taxon>Oceanospirillales</taxon>
        <taxon>Hahellaceae</taxon>
        <taxon>Thermohahella</taxon>
    </lineage>
</organism>
<dbReference type="KEGG" id="tcd:AAIA72_14690"/>
<feature type="transmembrane region" description="Helical" evidence="6">
    <location>
        <begin position="222"/>
        <end position="239"/>
    </location>
</feature>
<keyword evidence="3 6" id="KW-0812">Transmembrane</keyword>
<dbReference type="AlphaFoldDB" id="A0AB39UVI8"/>
<feature type="transmembrane region" description="Helical" evidence="6">
    <location>
        <begin position="703"/>
        <end position="723"/>
    </location>
</feature>
<dbReference type="GO" id="GO:0005886">
    <property type="term" value="C:plasma membrane"/>
    <property type="evidence" value="ECO:0007669"/>
    <property type="project" value="UniProtKB-SubCell"/>
</dbReference>
<sequence length="769" mass="84730">MKAFWIDRILNRPWQAVVLCLLILGASLPLLPRLWLTIDYKIYFEPDDPQLRAMEEMERTFIEDNTLVVMVAPEQGEVFQPRVLSLIDRLTEAGWQIPHALRVDSLTNYSYSRASGDEVEIFLLFENPDSLTVEDIRQRRQWALEDPALVGSLLSDDGRVAAVVVTVSIPDNPVREVPEIATAMRGVLQDLQQTAPDVRLFLNGTVMADQSFADAIAQDSQWLTPLSYLIIFGLIALLLRSPLAMLMTAVVIVAAVLVAFGAKALFNPAINTVTVLAPSVIMIVSVADAMHLFASYFQRQREGEPVQAALRHALEINWQPVILTSLTTAVGFLSLNFSKSPPLRDMGNTVAVGTLAAMFFSLVLLPALIRLRPVRAPRPWLWLARIAERVAGGVVRYPGPVIGISLLVGGVLLAGLPRNALNEVYVEYFDKTFAFRQANDFMNEHLRGPHRLSFVIDSGRENGVFDPEFLRKVEEFAAFLEAQPEVTDVDRYTLILKRLNRNMRGDDPAAWALPRSREEAAQYTLLYEMSLPFGQSLTQYLDIRRQKTRVTAAVQLTSSAVILDLDARAQAWLATHLPESVVPAVSLDTMFSHIAQDNIPAMVEGTVLALVLISGLIMVATRSLSIGLISLLPNLLPMAMAFGLWGFLYGRIGLTESTIASLTMGLIVDDTVHMLTKYLRARRDLGLSAAEAVRYALGTVGEAVIMTSVVFSAGFGVLALSHFTGNSHLGALTAITIVLALLADLFLLPALLVKFDRLNFQPAEAAVHS</sequence>
<dbReference type="InterPro" id="IPR050545">
    <property type="entry name" value="Mycobact_MmpL"/>
</dbReference>
<dbReference type="InterPro" id="IPR004869">
    <property type="entry name" value="MMPL_dom"/>
</dbReference>
<reference evidence="8" key="1">
    <citation type="submission" date="2024-05" db="EMBL/GenBank/DDBJ databases">
        <title>Genome sequencing of novel strain.</title>
        <authorList>
            <person name="Ganbat D."/>
            <person name="Ganbat S."/>
            <person name="Lee S.-J."/>
        </authorList>
    </citation>
    <scope>NUCLEOTIDE SEQUENCE</scope>
    <source>
        <strain evidence="8">SMD15-11</strain>
    </source>
</reference>
<comment type="subcellular location">
    <subcellularLocation>
        <location evidence="1">Cell membrane</location>
        <topology evidence="1">Multi-pass membrane protein</topology>
    </subcellularLocation>
</comment>
<dbReference type="EMBL" id="CP154858">
    <property type="protein sequence ID" value="XDT72027.1"/>
    <property type="molecule type" value="Genomic_DNA"/>
</dbReference>
<accession>A0AB39UVI8</accession>
<dbReference type="PROSITE" id="PS50156">
    <property type="entry name" value="SSD"/>
    <property type="match status" value="2"/>
</dbReference>